<keyword evidence="1" id="KW-0732">Signal</keyword>
<evidence type="ECO:0000313" key="3">
    <source>
        <dbReference type="Proteomes" id="UP000054770"/>
    </source>
</evidence>
<reference evidence="2" key="1">
    <citation type="submission" date="2016-01" db="EMBL/GenBank/DDBJ databases">
        <authorList>
            <person name="Peeters C."/>
        </authorList>
    </citation>
    <scope>NUCLEOTIDE SEQUENCE [LARGE SCALE GENOMIC DNA]</scope>
    <source>
        <strain evidence="2">LMG 22940</strain>
    </source>
</reference>
<dbReference type="InterPro" id="IPR014710">
    <property type="entry name" value="RmlC-like_jellyroll"/>
</dbReference>
<protein>
    <recommendedName>
        <fullName evidence="4">Cupin</fullName>
    </recommendedName>
</protein>
<sequence length="126" mass="13972">MVKLFRLSLRLMLSGVLLGSITPNQASAQDAAVAAPKAEQKVLLDNDKVRVVDNRFEPGTELENASRGYRVARALKGGTLIRIYANGKKETIEWKTGEVKYLEPSDPFKLRNVGKTEVVVYVVNLK</sequence>
<dbReference type="EMBL" id="FCON02000124">
    <property type="protein sequence ID" value="SAL82680.1"/>
    <property type="molecule type" value="Genomic_DNA"/>
</dbReference>
<dbReference type="Gene3D" id="2.60.120.10">
    <property type="entry name" value="Jelly Rolls"/>
    <property type="match status" value="1"/>
</dbReference>
<dbReference type="InterPro" id="IPR011051">
    <property type="entry name" value="RmlC_Cupin_sf"/>
</dbReference>
<organism evidence="2 3">
    <name type="scientific">Caballeronia choica</name>
    <dbReference type="NCBI Taxonomy" id="326476"/>
    <lineage>
        <taxon>Bacteria</taxon>
        <taxon>Pseudomonadati</taxon>
        <taxon>Pseudomonadota</taxon>
        <taxon>Betaproteobacteria</taxon>
        <taxon>Burkholderiales</taxon>
        <taxon>Burkholderiaceae</taxon>
        <taxon>Caballeronia</taxon>
    </lineage>
</organism>
<evidence type="ECO:0000256" key="1">
    <source>
        <dbReference type="SAM" id="SignalP"/>
    </source>
</evidence>
<comment type="caution">
    <text evidence="2">The sequence shown here is derived from an EMBL/GenBank/DDBJ whole genome shotgun (WGS) entry which is preliminary data.</text>
</comment>
<feature type="chain" id="PRO_5011113701" description="Cupin" evidence="1">
    <location>
        <begin position="29"/>
        <end position="126"/>
    </location>
</feature>
<evidence type="ECO:0000313" key="2">
    <source>
        <dbReference type="EMBL" id="SAL82680.1"/>
    </source>
</evidence>
<dbReference type="SUPFAM" id="SSF51182">
    <property type="entry name" value="RmlC-like cupins"/>
    <property type="match status" value="1"/>
</dbReference>
<proteinExistence type="predicted"/>
<evidence type="ECO:0008006" key="4">
    <source>
        <dbReference type="Google" id="ProtNLM"/>
    </source>
</evidence>
<keyword evidence="3" id="KW-1185">Reference proteome</keyword>
<dbReference type="AlphaFoldDB" id="A0A158KQ11"/>
<accession>A0A158KQ11</accession>
<dbReference type="Proteomes" id="UP000054770">
    <property type="component" value="Unassembled WGS sequence"/>
</dbReference>
<gene>
    <name evidence="2" type="ORF">AWB68_06614</name>
</gene>
<name>A0A158KQ11_9BURK</name>
<feature type="signal peptide" evidence="1">
    <location>
        <begin position="1"/>
        <end position="28"/>
    </location>
</feature>